<keyword evidence="6 8" id="KW-1133">Transmembrane helix</keyword>
<evidence type="ECO:0000313" key="11">
    <source>
        <dbReference type="Proteomes" id="UP001549143"/>
    </source>
</evidence>
<gene>
    <name evidence="10" type="ORF">ABID44_003212</name>
</gene>
<sequence length="228" mass="25762">MDFSFLAQEEFLLALVDGLLITCKLFLASWICGFAIALVMANLRDVRFAVVRFVVSAYLEYHRNVPTVVQMLVWYFAMPELLPDSIRLWVNRGNTEFLFAWVALSLNVSAYFAEDIRSGVRAIPATQFEAARAIGLSALGGIIYVILPQAVRLTIPTLLNRTLILFKDTSLAMAIGVAELTYQVRNIENITFRAFEAYFIATVAYLTISLLIMFAGAWFSRRFTVAYR</sequence>
<accession>A0ABV2KP44</accession>
<comment type="subcellular location">
    <subcellularLocation>
        <location evidence="1">Cell inner membrane</location>
        <topology evidence="1">Multi-pass membrane protein</topology>
    </subcellularLocation>
    <subcellularLocation>
        <location evidence="8">Cell membrane</location>
        <topology evidence="8">Multi-pass membrane protein</topology>
    </subcellularLocation>
</comment>
<reference evidence="10 11" key="1">
    <citation type="submission" date="2024-06" db="EMBL/GenBank/DDBJ databases">
        <title>Genomic Encyclopedia of Type Strains, Phase IV (KMG-IV): sequencing the most valuable type-strain genomes for metagenomic binning, comparative biology and taxonomic classification.</title>
        <authorList>
            <person name="Goeker M."/>
        </authorList>
    </citation>
    <scope>NUCLEOTIDE SEQUENCE [LARGE SCALE GENOMIC DNA]</scope>
    <source>
        <strain evidence="10 11">DSM 19730</strain>
    </source>
</reference>
<proteinExistence type="inferred from homology"/>
<keyword evidence="3 8" id="KW-0813">Transport</keyword>
<evidence type="ECO:0000256" key="3">
    <source>
        <dbReference type="ARBA" id="ARBA00022448"/>
    </source>
</evidence>
<feature type="transmembrane region" description="Helical" evidence="8">
    <location>
        <begin position="197"/>
        <end position="219"/>
    </location>
</feature>
<dbReference type="NCBIfam" id="TIGR01726">
    <property type="entry name" value="HEQRo_perm_3TM"/>
    <property type="match status" value="1"/>
</dbReference>
<name>A0ABV2KP44_9HYPH</name>
<dbReference type="SUPFAM" id="SSF161098">
    <property type="entry name" value="MetI-like"/>
    <property type="match status" value="1"/>
</dbReference>
<evidence type="ECO:0000256" key="6">
    <source>
        <dbReference type="ARBA" id="ARBA00022989"/>
    </source>
</evidence>
<evidence type="ECO:0000256" key="5">
    <source>
        <dbReference type="ARBA" id="ARBA00022692"/>
    </source>
</evidence>
<keyword evidence="11" id="KW-1185">Reference proteome</keyword>
<dbReference type="RefSeq" id="WP_354152697.1">
    <property type="nucleotide sequence ID" value="NZ_JBEPMN010000015.1"/>
</dbReference>
<feature type="transmembrane region" description="Helical" evidence="8">
    <location>
        <begin position="12"/>
        <end position="40"/>
    </location>
</feature>
<dbReference type="Gene3D" id="1.10.3720.10">
    <property type="entry name" value="MetI-like"/>
    <property type="match status" value="1"/>
</dbReference>
<evidence type="ECO:0000256" key="8">
    <source>
        <dbReference type="RuleBase" id="RU363032"/>
    </source>
</evidence>
<comment type="similarity">
    <text evidence="2">Belongs to the binding-protein-dependent transport system permease family. HisMQ subfamily.</text>
</comment>
<dbReference type="InterPro" id="IPR000515">
    <property type="entry name" value="MetI-like"/>
</dbReference>
<comment type="caution">
    <text evidence="10">The sequence shown here is derived from an EMBL/GenBank/DDBJ whole genome shotgun (WGS) entry which is preliminary data.</text>
</comment>
<dbReference type="Proteomes" id="UP001549143">
    <property type="component" value="Unassembled WGS sequence"/>
</dbReference>
<dbReference type="CDD" id="cd06261">
    <property type="entry name" value="TM_PBP2"/>
    <property type="match status" value="1"/>
</dbReference>
<dbReference type="PROSITE" id="PS50928">
    <property type="entry name" value="ABC_TM1"/>
    <property type="match status" value="1"/>
</dbReference>
<keyword evidence="4" id="KW-1003">Cell membrane</keyword>
<dbReference type="EMBL" id="JBEPMN010000015">
    <property type="protein sequence ID" value="MET3662861.1"/>
    <property type="molecule type" value="Genomic_DNA"/>
</dbReference>
<evidence type="ECO:0000256" key="7">
    <source>
        <dbReference type="ARBA" id="ARBA00023136"/>
    </source>
</evidence>
<dbReference type="InterPro" id="IPR010065">
    <property type="entry name" value="AA_ABC_transptr_permease_3TM"/>
</dbReference>
<evidence type="ECO:0000256" key="4">
    <source>
        <dbReference type="ARBA" id="ARBA00022475"/>
    </source>
</evidence>
<evidence type="ECO:0000256" key="2">
    <source>
        <dbReference type="ARBA" id="ARBA00010072"/>
    </source>
</evidence>
<evidence type="ECO:0000259" key="9">
    <source>
        <dbReference type="PROSITE" id="PS50928"/>
    </source>
</evidence>
<evidence type="ECO:0000313" key="10">
    <source>
        <dbReference type="EMBL" id="MET3662861.1"/>
    </source>
</evidence>
<dbReference type="InterPro" id="IPR043429">
    <property type="entry name" value="ArtM/GltK/GlnP/TcyL/YhdX-like"/>
</dbReference>
<dbReference type="PANTHER" id="PTHR30614:SF47">
    <property type="entry name" value="ABC TRANSPORTER PERMEASE"/>
    <property type="match status" value="1"/>
</dbReference>
<keyword evidence="7 8" id="KW-0472">Membrane</keyword>
<organism evidence="10 11">
    <name type="scientific">Aquamicrobium ahrensii</name>
    <dbReference type="NCBI Taxonomy" id="469551"/>
    <lineage>
        <taxon>Bacteria</taxon>
        <taxon>Pseudomonadati</taxon>
        <taxon>Pseudomonadota</taxon>
        <taxon>Alphaproteobacteria</taxon>
        <taxon>Hyphomicrobiales</taxon>
        <taxon>Phyllobacteriaceae</taxon>
        <taxon>Aquamicrobium</taxon>
    </lineage>
</organism>
<feature type="domain" description="ABC transmembrane type-1" evidence="9">
    <location>
        <begin position="15"/>
        <end position="216"/>
    </location>
</feature>
<dbReference type="InterPro" id="IPR035906">
    <property type="entry name" value="MetI-like_sf"/>
</dbReference>
<keyword evidence="5 8" id="KW-0812">Transmembrane</keyword>
<feature type="transmembrane region" description="Helical" evidence="8">
    <location>
        <begin position="133"/>
        <end position="151"/>
    </location>
</feature>
<dbReference type="PANTHER" id="PTHR30614">
    <property type="entry name" value="MEMBRANE COMPONENT OF AMINO ACID ABC TRANSPORTER"/>
    <property type="match status" value="1"/>
</dbReference>
<protein>
    <submittedName>
        <fullName evidence="10">Polar amino acid transport system permease protein</fullName>
    </submittedName>
</protein>
<dbReference type="Pfam" id="PF00528">
    <property type="entry name" value="BPD_transp_1"/>
    <property type="match status" value="1"/>
</dbReference>
<evidence type="ECO:0000256" key="1">
    <source>
        <dbReference type="ARBA" id="ARBA00004429"/>
    </source>
</evidence>